<dbReference type="Proteomes" id="UP000000768">
    <property type="component" value="Chromosome 6"/>
</dbReference>
<dbReference type="Gramene" id="OQU81688">
    <property type="protein sequence ID" value="OQU81688"/>
    <property type="gene ID" value="SORBI_3006G102550"/>
</dbReference>
<evidence type="ECO:0000256" key="1">
    <source>
        <dbReference type="SAM" id="MobiDB-lite"/>
    </source>
</evidence>
<proteinExistence type="predicted"/>
<dbReference type="EMBL" id="CM000765">
    <property type="protein sequence ID" value="OQU81688.1"/>
    <property type="molecule type" value="Genomic_DNA"/>
</dbReference>
<dbReference type="AlphaFoldDB" id="A0A1Z5RD81"/>
<gene>
    <name evidence="2" type="ORF">SORBI_3006G102550</name>
</gene>
<organism evidence="2 3">
    <name type="scientific">Sorghum bicolor</name>
    <name type="common">Sorghum</name>
    <name type="synonym">Sorghum vulgare</name>
    <dbReference type="NCBI Taxonomy" id="4558"/>
    <lineage>
        <taxon>Eukaryota</taxon>
        <taxon>Viridiplantae</taxon>
        <taxon>Streptophyta</taxon>
        <taxon>Embryophyta</taxon>
        <taxon>Tracheophyta</taxon>
        <taxon>Spermatophyta</taxon>
        <taxon>Magnoliopsida</taxon>
        <taxon>Liliopsida</taxon>
        <taxon>Poales</taxon>
        <taxon>Poaceae</taxon>
        <taxon>PACMAD clade</taxon>
        <taxon>Panicoideae</taxon>
        <taxon>Andropogonodae</taxon>
        <taxon>Andropogoneae</taxon>
        <taxon>Sorghinae</taxon>
        <taxon>Sorghum</taxon>
    </lineage>
</organism>
<dbReference type="InParanoid" id="A0A1Z5RD81"/>
<name>A0A1Z5RD81_SORBI</name>
<feature type="compositionally biased region" description="Low complexity" evidence="1">
    <location>
        <begin position="14"/>
        <end position="24"/>
    </location>
</feature>
<evidence type="ECO:0000313" key="3">
    <source>
        <dbReference type="Proteomes" id="UP000000768"/>
    </source>
</evidence>
<evidence type="ECO:0000313" key="2">
    <source>
        <dbReference type="EMBL" id="OQU81688.1"/>
    </source>
</evidence>
<keyword evidence="3" id="KW-1185">Reference proteome</keyword>
<reference evidence="2 3" key="1">
    <citation type="journal article" date="2009" name="Nature">
        <title>The Sorghum bicolor genome and the diversification of grasses.</title>
        <authorList>
            <person name="Paterson A.H."/>
            <person name="Bowers J.E."/>
            <person name="Bruggmann R."/>
            <person name="Dubchak I."/>
            <person name="Grimwood J."/>
            <person name="Gundlach H."/>
            <person name="Haberer G."/>
            <person name="Hellsten U."/>
            <person name="Mitros T."/>
            <person name="Poliakov A."/>
            <person name="Schmutz J."/>
            <person name="Spannagl M."/>
            <person name="Tang H."/>
            <person name="Wang X."/>
            <person name="Wicker T."/>
            <person name="Bharti A.K."/>
            <person name="Chapman J."/>
            <person name="Feltus F.A."/>
            <person name="Gowik U."/>
            <person name="Grigoriev I.V."/>
            <person name="Lyons E."/>
            <person name="Maher C.A."/>
            <person name="Martis M."/>
            <person name="Narechania A."/>
            <person name="Otillar R.P."/>
            <person name="Penning B.W."/>
            <person name="Salamov A.A."/>
            <person name="Wang Y."/>
            <person name="Zhang L."/>
            <person name="Carpita N.C."/>
            <person name="Freeling M."/>
            <person name="Gingle A.R."/>
            <person name="Hash C.T."/>
            <person name="Keller B."/>
            <person name="Klein P."/>
            <person name="Kresovich S."/>
            <person name="McCann M.C."/>
            <person name="Ming R."/>
            <person name="Peterson D.G."/>
            <person name="Mehboob-ur-Rahman"/>
            <person name="Ware D."/>
            <person name="Westhoff P."/>
            <person name="Mayer K.F."/>
            <person name="Messing J."/>
            <person name="Rokhsar D.S."/>
        </authorList>
    </citation>
    <scope>NUCLEOTIDE SEQUENCE [LARGE SCALE GENOMIC DNA]</scope>
    <source>
        <strain evidence="3">cv. BTx623</strain>
    </source>
</reference>
<feature type="region of interest" description="Disordered" evidence="1">
    <location>
        <begin position="13"/>
        <end position="33"/>
    </location>
</feature>
<protein>
    <submittedName>
        <fullName evidence="2">Uncharacterized protein</fullName>
    </submittedName>
</protein>
<accession>A0A1Z5RD81</accession>
<sequence>MASCHCRPGHQISAAVPPHGPGPAALGGQGAGVRSIRRWRPLGKMDSLARFPVAGPCPLSIDLDRLGYGVRCAGAGADASDGRTDPIRSSWGWVRWPRGRPCAAAYDDSFLPQPRHTGRTQCPGLVAHASPSVS</sequence>
<reference evidence="3" key="2">
    <citation type="journal article" date="2018" name="Plant J.">
        <title>The Sorghum bicolor reference genome: improved assembly, gene annotations, a transcriptome atlas, and signatures of genome organization.</title>
        <authorList>
            <person name="McCormick R.F."/>
            <person name="Truong S.K."/>
            <person name="Sreedasyam A."/>
            <person name="Jenkins J."/>
            <person name="Shu S."/>
            <person name="Sims D."/>
            <person name="Kennedy M."/>
            <person name="Amirebrahimi M."/>
            <person name="Weers B.D."/>
            <person name="McKinley B."/>
            <person name="Mattison A."/>
            <person name="Morishige D.T."/>
            <person name="Grimwood J."/>
            <person name="Schmutz J."/>
            <person name="Mullet J.E."/>
        </authorList>
    </citation>
    <scope>NUCLEOTIDE SEQUENCE [LARGE SCALE GENOMIC DNA]</scope>
    <source>
        <strain evidence="3">cv. BTx623</strain>
    </source>
</reference>